<evidence type="ECO:0008006" key="3">
    <source>
        <dbReference type="Google" id="ProtNLM"/>
    </source>
</evidence>
<accession>A0ABW1EFZ1</accession>
<evidence type="ECO:0000313" key="1">
    <source>
        <dbReference type="EMBL" id="MFC5862182.1"/>
    </source>
</evidence>
<evidence type="ECO:0000313" key="2">
    <source>
        <dbReference type="Proteomes" id="UP001596091"/>
    </source>
</evidence>
<dbReference type="Proteomes" id="UP001596091">
    <property type="component" value="Unassembled WGS sequence"/>
</dbReference>
<proteinExistence type="predicted"/>
<name>A0ABW1EFZ1_9BACT</name>
<sequence>MKGLSSILCVLALISWNNSHLLGQRRGLNVRDDIDLVTFGDLYGEGASPVLVSPDDEFVVIQSEYGSLDDDRLHDELRVYDMSQLGDYVDGAGDRAPLPIWTIHEATYKDGGESTLVQHIRWLSDSSGFAYLLKNSSGHMELRIAELSSRSVVALTPSEQDVTAYDIRSPDHYAFTVTSEAGDVHRDSDAEAETVLGASDTLYDAVFSPQMMPVDRSELWAAVGGKASPIFDTATGRVVAVYPEGRDNLTLSPDGRTLLIALPVPEIPRAWETRYLPPYREFPTPIVSGEQNLLSNRGYSFVSEYAAIDLKRGIVTLLTDGPTALRAGWWANFAPPAWSSDGQWIILPGAFVPNGSNDDTPPCVAVRELSAKGSLQCVVPLKRNLSHGFEPEYKRILSVKFEPGRNDRIDISYLAFEGTAARDGFMTYQKDATGNWRVESDAPIPHSASSLRIEVKMGFDEPPTLVGEDTKTGITKVIWDPNPQLRDIALGKVSPYRWNDETGRAWSALLYTPINYVVGKRYPLVIQNHGFDERRFSPSGGFPSAFVAQELAGAGIMVLQMRDCAGRGTPQELPCNVMGYESAVAQLSHSGLVDPQNVGIIGFSRTVSYVLAALSTSTLHFKAASVYDGINLGYFQQVANMGATAWEDQISSMIGALPYGPGLYDWIARSPEFNLDKVTTPTRIVARGALGSIAMWEPYALLREMGRPVEFLQLQTNEHVITDPAIRLAAQGGNVDWFRYWLQGYEDPDPTKAEEYRRWRDIRKASANRTPSQ</sequence>
<dbReference type="EMBL" id="JBHSPH010000002">
    <property type="protein sequence ID" value="MFC5862182.1"/>
    <property type="molecule type" value="Genomic_DNA"/>
</dbReference>
<gene>
    <name evidence="1" type="ORF">ACFPT7_07750</name>
</gene>
<dbReference type="SUPFAM" id="SSF53474">
    <property type="entry name" value="alpha/beta-Hydrolases"/>
    <property type="match status" value="1"/>
</dbReference>
<dbReference type="SUPFAM" id="SSF82171">
    <property type="entry name" value="DPP6 N-terminal domain-like"/>
    <property type="match status" value="1"/>
</dbReference>
<dbReference type="Gene3D" id="3.40.50.1820">
    <property type="entry name" value="alpha/beta hydrolase"/>
    <property type="match status" value="1"/>
</dbReference>
<comment type="caution">
    <text evidence="1">The sequence shown here is derived from an EMBL/GenBank/DDBJ whole genome shotgun (WGS) entry which is preliminary data.</text>
</comment>
<organism evidence="1 2">
    <name type="scientific">Acidicapsa dinghuensis</name>
    <dbReference type="NCBI Taxonomy" id="2218256"/>
    <lineage>
        <taxon>Bacteria</taxon>
        <taxon>Pseudomonadati</taxon>
        <taxon>Acidobacteriota</taxon>
        <taxon>Terriglobia</taxon>
        <taxon>Terriglobales</taxon>
        <taxon>Acidobacteriaceae</taxon>
        <taxon>Acidicapsa</taxon>
    </lineage>
</organism>
<dbReference type="InterPro" id="IPR029058">
    <property type="entry name" value="AB_hydrolase_fold"/>
</dbReference>
<dbReference type="RefSeq" id="WP_263338455.1">
    <property type="nucleotide sequence ID" value="NZ_JAGSYH010000004.1"/>
</dbReference>
<keyword evidence="2" id="KW-1185">Reference proteome</keyword>
<protein>
    <recommendedName>
        <fullName evidence="3">Peptidase S9 prolyl oligopeptidase catalytic domain-containing protein</fullName>
    </recommendedName>
</protein>
<reference evidence="2" key="1">
    <citation type="journal article" date="2019" name="Int. J. Syst. Evol. Microbiol.">
        <title>The Global Catalogue of Microorganisms (GCM) 10K type strain sequencing project: providing services to taxonomists for standard genome sequencing and annotation.</title>
        <authorList>
            <consortium name="The Broad Institute Genomics Platform"/>
            <consortium name="The Broad Institute Genome Sequencing Center for Infectious Disease"/>
            <person name="Wu L."/>
            <person name="Ma J."/>
        </authorList>
    </citation>
    <scope>NUCLEOTIDE SEQUENCE [LARGE SCALE GENOMIC DNA]</scope>
    <source>
        <strain evidence="2">JCM 4087</strain>
    </source>
</reference>